<reference evidence="2 3" key="1">
    <citation type="journal article" date="2016" name="Proc. Natl. Acad. Sci. U.S.A.">
        <title>Comparative genomics of biotechnologically important yeasts.</title>
        <authorList>
            <person name="Riley R."/>
            <person name="Haridas S."/>
            <person name="Wolfe K.H."/>
            <person name="Lopes M.R."/>
            <person name="Hittinger C.T."/>
            <person name="Goeker M."/>
            <person name="Salamov A.A."/>
            <person name="Wisecaver J.H."/>
            <person name="Long T.M."/>
            <person name="Calvey C.H."/>
            <person name="Aerts A.L."/>
            <person name="Barry K.W."/>
            <person name="Choi C."/>
            <person name="Clum A."/>
            <person name="Coughlan A.Y."/>
            <person name="Deshpande S."/>
            <person name="Douglass A.P."/>
            <person name="Hanson S.J."/>
            <person name="Klenk H.-P."/>
            <person name="LaButti K.M."/>
            <person name="Lapidus A."/>
            <person name="Lindquist E.A."/>
            <person name="Lipzen A.M."/>
            <person name="Meier-Kolthoff J.P."/>
            <person name="Ohm R.A."/>
            <person name="Otillar R.P."/>
            <person name="Pangilinan J.L."/>
            <person name="Peng Y."/>
            <person name="Rokas A."/>
            <person name="Rosa C.A."/>
            <person name="Scheuner C."/>
            <person name="Sibirny A.A."/>
            <person name="Slot J.C."/>
            <person name="Stielow J.B."/>
            <person name="Sun H."/>
            <person name="Kurtzman C.P."/>
            <person name="Blackwell M."/>
            <person name="Grigoriev I.V."/>
            <person name="Jeffries T.W."/>
        </authorList>
    </citation>
    <scope>NUCLEOTIDE SEQUENCE [LARGE SCALE GENOMIC DNA]</scope>
    <source>
        <strain evidence="3">ATCC 58044 / CBS 1984 / NCYC 433 / NRRL Y-366-8</strain>
    </source>
</reference>
<dbReference type="OrthoDB" id="3981267at2759"/>
<sequence length="405" mass="46076">MVDESYLGNNMQLGEYDANNERISYMRTPIINNSKLWNSSYEPSPIAPNNLNSPAAANVTPNNITDSNYHESRSKLRQSFPLYSNITTGHEPNAVSTPILSYKHSHMQYNLNEQTASNNTPLLTAPVPPPGFFTEFDLNQQLTPNFTASGITFHKSQQQQQQGGVIPPEFLYSMPPQEQFPATFDPRSAANMPHKEKVNDWITKVPIYCLADGQLWYSECYPGVVPASSSISTEDESVDDLDIFNYNQRLLGNEFDYDEQLFVDNEDVLEFQARRITRYVKKIYKMDSSEHVVKGDKQYINNIDHTPLQLMLYDQSDSNIEITNTSYNLNLTDAFDQIHRKNLKYQYDEDGDLIEPDHKHVDLLKDHPPPTKSKAIFSEALAAMGAPRTRSTPRGISAGDSRYRV</sequence>
<protein>
    <submittedName>
        <fullName evidence="2">Uncharacterized protein</fullName>
    </submittedName>
</protein>
<evidence type="ECO:0000256" key="1">
    <source>
        <dbReference type="SAM" id="MobiDB-lite"/>
    </source>
</evidence>
<evidence type="ECO:0000313" key="2">
    <source>
        <dbReference type="EMBL" id="ODQ57353.1"/>
    </source>
</evidence>
<feature type="region of interest" description="Disordered" evidence="1">
    <location>
        <begin position="386"/>
        <end position="405"/>
    </location>
</feature>
<accession>A0A1E3NW60</accession>
<gene>
    <name evidence="2" type="ORF">WICANDRAFT_80699</name>
</gene>
<dbReference type="GeneID" id="30202357"/>
<dbReference type="EMBL" id="KV454213">
    <property type="protein sequence ID" value="ODQ57353.1"/>
    <property type="molecule type" value="Genomic_DNA"/>
</dbReference>
<proteinExistence type="predicted"/>
<dbReference type="AlphaFoldDB" id="A0A1E3NW60"/>
<organism evidence="2 3">
    <name type="scientific">Wickerhamomyces anomalus (strain ATCC 58044 / CBS 1984 / NCYC 433 / NRRL Y-366-8)</name>
    <name type="common">Yeast</name>
    <name type="synonym">Hansenula anomala</name>
    <dbReference type="NCBI Taxonomy" id="683960"/>
    <lineage>
        <taxon>Eukaryota</taxon>
        <taxon>Fungi</taxon>
        <taxon>Dikarya</taxon>
        <taxon>Ascomycota</taxon>
        <taxon>Saccharomycotina</taxon>
        <taxon>Saccharomycetes</taxon>
        <taxon>Phaffomycetales</taxon>
        <taxon>Wickerhamomycetaceae</taxon>
        <taxon>Wickerhamomyces</taxon>
    </lineage>
</organism>
<name>A0A1E3NW60_WICAA</name>
<dbReference type="Proteomes" id="UP000094112">
    <property type="component" value="Unassembled WGS sequence"/>
</dbReference>
<evidence type="ECO:0000313" key="3">
    <source>
        <dbReference type="Proteomes" id="UP000094112"/>
    </source>
</evidence>
<keyword evidence="3" id="KW-1185">Reference proteome</keyword>
<dbReference type="STRING" id="683960.A0A1E3NW60"/>
<dbReference type="RefSeq" id="XP_019036560.1">
    <property type="nucleotide sequence ID" value="XM_019185111.1"/>
</dbReference>